<dbReference type="GO" id="GO:0000976">
    <property type="term" value="F:transcription cis-regulatory region binding"/>
    <property type="evidence" value="ECO:0007669"/>
    <property type="project" value="TreeGrafter"/>
</dbReference>
<proteinExistence type="predicted"/>
<keyword evidence="7" id="KW-1185">Reference proteome</keyword>
<dbReference type="Gene3D" id="1.10.357.10">
    <property type="entry name" value="Tetracycline Repressor, domain 2"/>
    <property type="match status" value="1"/>
</dbReference>
<dbReference type="PROSITE" id="PS01081">
    <property type="entry name" value="HTH_TETR_1"/>
    <property type="match status" value="1"/>
</dbReference>
<dbReference type="Pfam" id="PF00440">
    <property type="entry name" value="TetR_N"/>
    <property type="match status" value="1"/>
</dbReference>
<keyword evidence="3" id="KW-0804">Transcription</keyword>
<dbReference type="InterPro" id="IPR050109">
    <property type="entry name" value="HTH-type_TetR-like_transc_reg"/>
</dbReference>
<keyword evidence="1" id="KW-0805">Transcription regulation</keyword>
<protein>
    <submittedName>
        <fullName evidence="6">Transcriptional regulator</fullName>
    </submittedName>
</protein>
<dbReference type="SUPFAM" id="SSF48498">
    <property type="entry name" value="Tetracyclin repressor-like, C-terminal domain"/>
    <property type="match status" value="1"/>
</dbReference>
<dbReference type="InterPro" id="IPR001647">
    <property type="entry name" value="HTH_TetR"/>
</dbReference>
<feature type="DNA-binding region" description="H-T-H motif" evidence="4">
    <location>
        <begin position="32"/>
        <end position="51"/>
    </location>
</feature>
<dbReference type="AlphaFoldDB" id="R4KG22"/>
<dbReference type="Gene3D" id="1.10.10.60">
    <property type="entry name" value="Homeodomain-like"/>
    <property type="match status" value="1"/>
</dbReference>
<dbReference type="PRINTS" id="PR00455">
    <property type="entry name" value="HTHTETR"/>
</dbReference>
<evidence type="ECO:0000256" key="2">
    <source>
        <dbReference type="ARBA" id="ARBA00023125"/>
    </source>
</evidence>
<dbReference type="HOGENOM" id="CLU_069356_40_3_9"/>
<dbReference type="KEGG" id="dgi:Desgi_1084"/>
<evidence type="ECO:0000256" key="3">
    <source>
        <dbReference type="ARBA" id="ARBA00023163"/>
    </source>
</evidence>
<evidence type="ECO:0000256" key="1">
    <source>
        <dbReference type="ARBA" id="ARBA00023015"/>
    </source>
</evidence>
<feature type="domain" description="HTH tetR-type" evidence="5">
    <location>
        <begin position="9"/>
        <end position="69"/>
    </location>
</feature>
<dbReference type="InterPro" id="IPR013570">
    <property type="entry name" value="Tscrpt_reg_YsiA_C"/>
</dbReference>
<dbReference type="OrthoDB" id="13453at2"/>
<dbReference type="RefSeq" id="WP_006521276.1">
    <property type="nucleotide sequence ID" value="NC_021184.1"/>
</dbReference>
<evidence type="ECO:0000259" key="5">
    <source>
        <dbReference type="PROSITE" id="PS50977"/>
    </source>
</evidence>
<accession>R4KG22</accession>
<evidence type="ECO:0000313" key="7">
    <source>
        <dbReference type="Proteomes" id="UP000013520"/>
    </source>
</evidence>
<dbReference type="GO" id="GO:0003700">
    <property type="term" value="F:DNA-binding transcription factor activity"/>
    <property type="evidence" value="ECO:0007669"/>
    <property type="project" value="TreeGrafter"/>
</dbReference>
<organism evidence="6 7">
    <name type="scientific">Desulfoscipio gibsoniae DSM 7213</name>
    <dbReference type="NCBI Taxonomy" id="767817"/>
    <lineage>
        <taxon>Bacteria</taxon>
        <taxon>Bacillati</taxon>
        <taxon>Bacillota</taxon>
        <taxon>Clostridia</taxon>
        <taxon>Eubacteriales</taxon>
        <taxon>Desulfallaceae</taxon>
        <taxon>Desulfoscipio</taxon>
    </lineage>
</organism>
<dbReference type="InterPro" id="IPR023772">
    <property type="entry name" value="DNA-bd_HTH_TetR-type_CS"/>
</dbReference>
<dbReference type="PROSITE" id="PS50977">
    <property type="entry name" value="HTH_TETR_2"/>
    <property type="match status" value="1"/>
</dbReference>
<dbReference type="InterPro" id="IPR036271">
    <property type="entry name" value="Tet_transcr_reg_TetR-rel_C_sf"/>
</dbReference>
<gene>
    <name evidence="6" type="ORF">Desgi_1084</name>
</gene>
<name>R4KG22_9FIRM</name>
<evidence type="ECO:0000313" key="6">
    <source>
        <dbReference type="EMBL" id="AGL00612.1"/>
    </source>
</evidence>
<reference evidence="6 7" key="1">
    <citation type="submission" date="2012-01" db="EMBL/GenBank/DDBJ databases">
        <title>Complete sequence of Desulfotomaculum gibsoniae DSM 7213.</title>
        <authorList>
            <consortium name="US DOE Joint Genome Institute"/>
            <person name="Lucas S."/>
            <person name="Han J."/>
            <person name="Lapidus A."/>
            <person name="Cheng J.-F."/>
            <person name="Goodwin L."/>
            <person name="Pitluck S."/>
            <person name="Peters L."/>
            <person name="Ovchinnikova G."/>
            <person name="Teshima H."/>
            <person name="Detter J.C."/>
            <person name="Han C."/>
            <person name="Tapia R."/>
            <person name="Land M."/>
            <person name="Hauser L."/>
            <person name="Kyrpides N."/>
            <person name="Ivanova N."/>
            <person name="Pagani I."/>
            <person name="Parshina S."/>
            <person name="Plugge C."/>
            <person name="Muyzer G."/>
            <person name="Kuever J."/>
            <person name="Ivanova A."/>
            <person name="Nazina T."/>
            <person name="Klenk H.-P."/>
            <person name="Brambilla E."/>
            <person name="Spring S."/>
            <person name="Stams A.F."/>
            <person name="Woyke T."/>
        </authorList>
    </citation>
    <scope>NUCLEOTIDE SEQUENCE [LARGE SCALE GENOMIC DNA]</scope>
    <source>
        <strain evidence="6 7">DSM 7213</strain>
    </source>
</reference>
<dbReference type="EMBL" id="CP003273">
    <property type="protein sequence ID" value="AGL00612.1"/>
    <property type="molecule type" value="Genomic_DNA"/>
</dbReference>
<sequence length="201" mass="23142">MKYHRVNTGDRRLQIARAALQIIAQQGVGRLTTARLAREVGLSEAAIYKYFDSKDDVLYFALKFVHDTLTSKMEQIISGKGDPVEKLIKLIQFQFAFLGENQGVPRVIFSEQLYLGNNELRQMYLQTIDKYFLFLQRLVKEGIHEGIFRKELDPEMAATACMGLVQTTVFRWSLTENKTDLNSKVNQIISFLKDCWGYSNT</sequence>
<dbReference type="PANTHER" id="PTHR30055:SF240">
    <property type="entry name" value="HTH-TYPE TRANSCRIPTIONAL REGULATOR ACRR"/>
    <property type="match status" value="1"/>
</dbReference>
<dbReference type="Proteomes" id="UP000013520">
    <property type="component" value="Chromosome"/>
</dbReference>
<dbReference type="eggNOG" id="COG1309">
    <property type="taxonomic scope" value="Bacteria"/>
</dbReference>
<dbReference type="PANTHER" id="PTHR30055">
    <property type="entry name" value="HTH-TYPE TRANSCRIPTIONAL REGULATOR RUTR"/>
    <property type="match status" value="1"/>
</dbReference>
<dbReference type="SUPFAM" id="SSF46689">
    <property type="entry name" value="Homeodomain-like"/>
    <property type="match status" value="1"/>
</dbReference>
<evidence type="ECO:0000256" key="4">
    <source>
        <dbReference type="PROSITE-ProRule" id="PRU00335"/>
    </source>
</evidence>
<dbReference type="Pfam" id="PF08359">
    <property type="entry name" value="TetR_C_4"/>
    <property type="match status" value="1"/>
</dbReference>
<keyword evidence="2 4" id="KW-0238">DNA-binding</keyword>
<dbReference type="InterPro" id="IPR009057">
    <property type="entry name" value="Homeodomain-like_sf"/>
</dbReference>
<dbReference type="STRING" id="767817.Desgi_1084"/>